<dbReference type="KEGG" id="abas:ACPOL_0358"/>
<name>A0A2Z5FSE3_9BACT</name>
<evidence type="ECO:0000313" key="2">
    <source>
        <dbReference type="Proteomes" id="UP000253606"/>
    </source>
</evidence>
<organism evidence="1 2">
    <name type="scientific">Acidisarcina polymorpha</name>
    <dbReference type="NCBI Taxonomy" id="2211140"/>
    <lineage>
        <taxon>Bacteria</taxon>
        <taxon>Pseudomonadati</taxon>
        <taxon>Acidobacteriota</taxon>
        <taxon>Terriglobia</taxon>
        <taxon>Terriglobales</taxon>
        <taxon>Acidobacteriaceae</taxon>
        <taxon>Acidisarcina</taxon>
    </lineage>
</organism>
<dbReference type="RefSeq" id="WP_114210551.1">
    <property type="nucleotide sequence ID" value="NZ_CP030840.1"/>
</dbReference>
<protein>
    <recommendedName>
        <fullName evidence="3">Phosphoesterase</fullName>
    </recommendedName>
</protein>
<accession>A0A2Z5FSE3</accession>
<dbReference type="SUPFAM" id="SSF64182">
    <property type="entry name" value="DHH phosphoesterases"/>
    <property type="match status" value="1"/>
</dbReference>
<gene>
    <name evidence="1" type="ORF">ACPOL_0358</name>
</gene>
<dbReference type="Proteomes" id="UP000253606">
    <property type="component" value="Chromosome"/>
</dbReference>
<sequence>MKVRVLYHDRCFDGACSASLFTRFHQQCIQPEAQYEYHGLVHRAGALFQDDDFGDQENAIVDFKYSTSPRLTWWFDHHLSAFLTPEDHAQYLRGLADGSFTDRRFYDPKYTSCTSFIAHIAQTRFGFDVAPVADLIYWADIVDGALYESAEAAVEMASPAMKLTLIIESSQDPEFIPRMIPLLTTESLDQVLREPFVASQLPPLLERHREAIALIRERSEENAGTIFFDIADRPLEGYNKFIPYYLHPHATYSVGLSKSSFRTKVSVGSNPWTKADPAYLLNLASICERYGGGGHARVGAISFPPDQEQRAREAAAEIVAELRAHNPLAAQNLA</sequence>
<dbReference type="OrthoDB" id="105221at2"/>
<reference evidence="1 2" key="1">
    <citation type="journal article" date="2018" name="Front. Microbiol.">
        <title>Hydrolytic Capabilities as a Key to Environmental Success: Chitinolytic and Cellulolytic Acidobacteria From Acidic Sub-arctic Soils and Boreal Peatlands.</title>
        <authorList>
            <person name="Belova S.E."/>
            <person name="Ravin N.V."/>
            <person name="Pankratov T.A."/>
            <person name="Rakitin A.L."/>
            <person name="Ivanova A.A."/>
            <person name="Beletsky A.V."/>
            <person name="Mardanov A.V."/>
            <person name="Sinninghe Damste J.S."/>
            <person name="Dedysh S.N."/>
        </authorList>
    </citation>
    <scope>NUCLEOTIDE SEQUENCE [LARGE SCALE GENOMIC DNA]</scope>
    <source>
        <strain evidence="1 2">SBC82</strain>
    </source>
</reference>
<evidence type="ECO:0008006" key="3">
    <source>
        <dbReference type="Google" id="ProtNLM"/>
    </source>
</evidence>
<proteinExistence type="predicted"/>
<dbReference type="AlphaFoldDB" id="A0A2Z5FSE3"/>
<evidence type="ECO:0000313" key="1">
    <source>
        <dbReference type="EMBL" id="AXC09739.1"/>
    </source>
</evidence>
<dbReference type="InterPro" id="IPR038763">
    <property type="entry name" value="DHH_sf"/>
</dbReference>
<dbReference type="EMBL" id="CP030840">
    <property type="protein sequence ID" value="AXC09739.1"/>
    <property type="molecule type" value="Genomic_DNA"/>
</dbReference>
<keyword evidence="2" id="KW-1185">Reference proteome</keyword>